<proteinExistence type="predicted"/>
<dbReference type="InterPro" id="IPR011009">
    <property type="entry name" value="Kinase-like_dom_sf"/>
</dbReference>
<dbReference type="PANTHER" id="PTHR44167">
    <property type="entry name" value="OVARIAN-SPECIFIC SERINE/THREONINE-PROTEIN KINASE LOK-RELATED"/>
    <property type="match status" value="1"/>
</dbReference>
<dbReference type="InterPro" id="IPR000719">
    <property type="entry name" value="Prot_kinase_dom"/>
</dbReference>
<dbReference type="Gene3D" id="3.30.200.20">
    <property type="entry name" value="Phosphorylase Kinase, domain 1"/>
    <property type="match status" value="1"/>
</dbReference>
<evidence type="ECO:0000313" key="3">
    <source>
        <dbReference type="EMBL" id="CAK9114581.1"/>
    </source>
</evidence>
<dbReference type="PANTHER" id="PTHR44167:SF24">
    <property type="entry name" value="SERINE_THREONINE-PROTEIN KINASE CHK2"/>
    <property type="match status" value="1"/>
</dbReference>
<dbReference type="SUPFAM" id="SSF56112">
    <property type="entry name" value="Protein kinase-like (PK-like)"/>
    <property type="match status" value="1"/>
</dbReference>
<accession>A0ABP0SQB4</accession>
<protein>
    <recommendedName>
        <fullName evidence="2">Protein kinase domain-containing protein</fullName>
    </recommendedName>
</protein>
<dbReference type="PROSITE" id="PS50011">
    <property type="entry name" value="PROTEIN_KINASE_DOM"/>
    <property type="match status" value="1"/>
</dbReference>
<reference evidence="3 4" key="1">
    <citation type="submission" date="2024-02" db="EMBL/GenBank/DDBJ databases">
        <authorList>
            <person name="Chen Y."/>
            <person name="Shah S."/>
            <person name="Dougan E. K."/>
            <person name="Thang M."/>
            <person name="Chan C."/>
        </authorList>
    </citation>
    <scope>NUCLEOTIDE SEQUENCE [LARGE SCALE GENOMIC DNA]</scope>
</reference>
<feature type="region of interest" description="Disordered" evidence="1">
    <location>
        <begin position="538"/>
        <end position="569"/>
    </location>
</feature>
<evidence type="ECO:0000259" key="2">
    <source>
        <dbReference type="PROSITE" id="PS50011"/>
    </source>
</evidence>
<dbReference type="Gene3D" id="1.10.510.10">
    <property type="entry name" value="Transferase(Phosphotransferase) domain 1"/>
    <property type="match status" value="1"/>
</dbReference>
<dbReference type="Proteomes" id="UP001642484">
    <property type="component" value="Unassembled WGS sequence"/>
</dbReference>
<feature type="domain" description="Protein kinase" evidence="2">
    <location>
        <begin position="173"/>
        <end position="457"/>
    </location>
</feature>
<feature type="compositionally biased region" description="Basic residues" evidence="1">
    <location>
        <begin position="560"/>
        <end position="569"/>
    </location>
</feature>
<evidence type="ECO:0000313" key="4">
    <source>
        <dbReference type="Proteomes" id="UP001642484"/>
    </source>
</evidence>
<sequence length="569" mass="64064">MDVDGAMEDKLWLHPRHWTGRSCEAFCGQGRRFEALQQMLKQALAANDAWHPRDSRLLVNLRENELCTACSDIESRRIPLQFTDLVWSYVDRQHSTGKLFEAETEDMEENPKCVFLLAPRWSMMELGTAKGIDVDTEDVWFLNAQLSEDEREYLLGYLGRAGALRWDFNQTYYLTKRVLGSGGFSIVYDGLCKRGTISLPEMLYEEDDSEDEEQLLKSGPSSVALKLLQKIDSSEHATAVINEVYFLSLCGRHPNITSLHGTWLAPQRYKTVWILSMERYSNGRLSDYIDMHGPFLLARGDVLAICLLSAVAFLHSKKILHRDIRPEKILLNDALEPILVDLGQAAHLGDSVAMMRRLGTAGYVAPEVLDTRSPGYGSLSDVFSVGCVMFLLYSGIEAFRDINSGATLQRTMAGKARFNHPKAKQVRSGTQHLLRKMLAPSPKKRPKAHKSCKALFNLGDEEVRESPSALKAIESLPEQETDSGSFARLQPVQEFREDYEAEEMDETEMGDSSLSPAACVQMRHSAATFKSMPPGFVPSVMQVPRPPSTQSSRSEGFFGRFRRMRQTSK</sequence>
<keyword evidence="4" id="KW-1185">Reference proteome</keyword>
<gene>
    <name evidence="3" type="ORF">CCMP2556_LOCUS52974</name>
</gene>
<dbReference type="Pfam" id="PF00069">
    <property type="entry name" value="Pkinase"/>
    <property type="match status" value="1"/>
</dbReference>
<name>A0ABP0SQB4_9DINO</name>
<organism evidence="3 4">
    <name type="scientific">Durusdinium trenchii</name>
    <dbReference type="NCBI Taxonomy" id="1381693"/>
    <lineage>
        <taxon>Eukaryota</taxon>
        <taxon>Sar</taxon>
        <taxon>Alveolata</taxon>
        <taxon>Dinophyceae</taxon>
        <taxon>Suessiales</taxon>
        <taxon>Symbiodiniaceae</taxon>
        <taxon>Durusdinium</taxon>
    </lineage>
</organism>
<comment type="caution">
    <text evidence="3">The sequence shown here is derived from an EMBL/GenBank/DDBJ whole genome shotgun (WGS) entry which is preliminary data.</text>
</comment>
<evidence type="ECO:0000256" key="1">
    <source>
        <dbReference type="SAM" id="MobiDB-lite"/>
    </source>
</evidence>
<dbReference type="EMBL" id="CAXAMN010028027">
    <property type="protein sequence ID" value="CAK9114581.1"/>
    <property type="molecule type" value="Genomic_DNA"/>
</dbReference>